<dbReference type="Proteomes" id="UP001152876">
    <property type="component" value="Unassembled WGS sequence"/>
</dbReference>
<organism evidence="2 3">
    <name type="scientific">Hydrogenophaga taeniospiralis CCUG 15921</name>
    <dbReference type="NCBI Taxonomy" id="1281780"/>
    <lineage>
        <taxon>Bacteria</taxon>
        <taxon>Pseudomonadati</taxon>
        <taxon>Pseudomonadota</taxon>
        <taxon>Betaproteobacteria</taxon>
        <taxon>Burkholderiales</taxon>
        <taxon>Comamonadaceae</taxon>
        <taxon>Hydrogenophaga</taxon>
    </lineage>
</organism>
<evidence type="ECO:0000313" key="2">
    <source>
        <dbReference type="EMBL" id="MDG5978050.1"/>
    </source>
</evidence>
<feature type="domain" description="AB hydrolase-1" evidence="1">
    <location>
        <begin position="37"/>
        <end position="164"/>
    </location>
</feature>
<evidence type="ECO:0000313" key="3">
    <source>
        <dbReference type="Proteomes" id="UP001152876"/>
    </source>
</evidence>
<evidence type="ECO:0000259" key="1">
    <source>
        <dbReference type="Pfam" id="PF00561"/>
    </source>
</evidence>
<reference evidence="2" key="1">
    <citation type="submission" date="2013-01" db="EMBL/GenBank/DDBJ databases">
        <title>Genome draft of Hydrogenophaga taeniospiralis 2K1.</title>
        <authorList>
            <person name="Gomila M."/>
            <person name="Lalucat J."/>
        </authorList>
    </citation>
    <scope>NUCLEOTIDE SEQUENCE</scope>
    <source>
        <strain evidence="2">CCUG 15921</strain>
    </source>
</reference>
<sequence length="305" mass="33507">MTDTPWFDGFERREIPLGTAGAPRHVTLRVGGLAQGPVLVLLHGFPQTHVMWQRVAQRLRGAYRIVMPDLRGYGDSPAPADAPRHEQASKRAMASDVVAVLDALGVDRFFLCGHDRGARVAHRVALDFPQRVRKLGVIDIAPTLDMYARTDMDFARAYYHWFHLIQPAPLPETMIGGAALAYLHAKLGGWGAGGLGHIEPEALAEYERCFCRPDAIHSACEDYRASADIDLEHDRLGRERGETIACDTLVLWGAKGVVQRFFDPLALWQARCAASISGQALPAGHFIPEELPTETAAALAGFMRP</sequence>
<comment type="caution">
    <text evidence="2">The sequence shown here is derived from an EMBL/GenBank/DDBJ whole genome shotgun (WGS) entry which is preliminary data.</text>
</comment>
<dbReference type="OrthoDB" id="9780765at2"/>
<proteinExistence type="predicted"/>
<dbReference type="InterPro" id="IPR029058">
    <property type="entry name" value="AB_hydrolase_fold"/>
</dbReference>
<dbReference type="RefSeq" id="WP_068174980.1">
    <property type="nucleotide sequence ID" value="NZ_AOGK01000030.1"/>
</dbReference>
<dbReference type="PANTHER" id="PTHR43329">
    <property type="entry name" value="EPOXIDE HYDROLASE"/>
    <property type="match status" value="1"/>
</dbReference>
<dbReference type="SUPFAM" id="SSF53474">
    <property type="entry name" value="alpha/beta-Hydrolases"/>
    <property type="match status" value="1"/>
</dbReference>
<keyword evidence="3" id="KW-1185">Reference proteome</keyword>
<name>A0A9X4SAJ8_9BURK</name>
<accession>A0A9X4SAJ8</accession>
<dbReference type="PRINTS" id="PR00111">
    <property type="entry name" value="ABHYDROLASE"/>
</dbReference>
<protein>
    <submittedName>
        <fullName evidence="2">Haloacetate dehalogenase</fullName>
    </submittedName>
</protein>
<dbReference type="InterPro" id="IPR000073">
    <property type="entry name" value="AB_hydrolase_1"/>
</dbReference>
<dbReference type="EMBL" id="AOGK01000030">
    <property type="protein sequence ID" value="MDG5978050.1"/>
    <property type="molecule type" value="Genomic_DNA"/>
</dbReference>
<gene>
    <name evidence="2" type="ORF">H010_22541</name>
</gene>
<dbReference type="AlphaFoldDB" id="A0A9X4SAJ8"/>
<dbReference type="Gene3D" id="3.40.50.1820">
    <property type="entry name" value="alpha/beta hydrolase"/>
    <property type="match status" value="1"/>
</dbReference>
<dbReference type="Pfam" id="PF00561">
    <property type="entry name" value="Abhydrolase_1"/>
    <property type="match status" value="1"/>
</dbReference>